<sequence>MRNTNVRFLVLSVVCGVFLFGLTACEGITPRVEPPKGSLAVAHFTQPQMDNELLAGYIPEGAEPVSQDVLGRLDELLKQELKASTNPSYLVPSTSEQCEHIVLSRIDKEKKRVAALDYWLRVGNCMKVDYLLVPHLLAFHERKGSEVSVDTPAGVTLDLFLVDVKNESLVKRYHFDETQKSLTENLFEAHKFFKRKGKWITASELAQEGLARGVKEFGL</sequence>
<dbReference type="PROSITE" id="PS51257">
    <property type="entry name" value="PROKAR_LIPOPROTEIN"/>
    <property type="match status" value="1"/>
</dbReference>
<evidence type="ECO:0000313" key="2">
    <source>
        <dbReference type="Proteomes" id="UP000189733"/>
    </source>
</evidence>
<name>A0A1T4VL14_9BACT</name>
<dbReference type="OrthoDB" id="5449868at2"/>
<protein>
    <recommendedName>
        <fullName evidence="3">Lipoprotein</fullName>
    </recommendedName>
</protein>
<dbReference type="AlphaFoldDB" id="A0A1T4VL14"/>
<organism evidence="1 2">
    <name type="scientific">Desulfobaculum bizertense DSM 18034</name>
    <dbReference type="NCBI Taxonomy" id="1121442"/>
    <lineage>
        <taxon>Bacteria</taxon>
        <taxon>Pseudomonadati</taxon>
        <taxon>Thermodesulfobacteriota</taxon>
        <taxon>Desulfovibrionia</taxon>
        <taxon>Desulfovibrionales</taxon>
        <taxon>Desulfovibrionaceae</taxon>
        <taxon>Desulfobaculum</taxon>
    </lineage>
</organism>
<dbReference type="STRING" id="1121442.SAMN02745702_00581"/>
<accession>A0A1T4VL14</accession>
<proteinExistence type="predicted"/>
<evidence type="ECO:0008006" key="3">
    <source>
        <dbReference type="Google" id="ProtNLM"/>
    </source>
</evidence>
<keyword evidence="2" id="KW-1185">Reference proteome</keyword>
<dbReference type="Proteomes" id="UP000189733">
    <property type="component" value="Unassembled WGS sequence"/>
</dbReference>
<gene>
    <name evidence="1" type="ORF">SAMN02745702_00581</name>
</gene>
<dbReference type="EMBL" id="FUYA01000001">
    <property type="protein sequence ID" value="SKA65619.1"/>
    <property type="molecule type" value="Genomic_DNA"/>
</dbReference>
<evidence type="ECO:0000313" key="1">
    <source>
        <dbReference type="EMBL" id="SKA65619.1"/>
    </source>
</evidence>
<reference evidence="1 2" key="1">
    <citation type="submission" date="2017-02" db="EMBL/GenBank/DDBJ databases">
        <authorList>
            <person name="Peterson S.W."/>
        </authorList>
    </citation>
    <scope>NUCLEOTIDE SEQUENCE [LARGE SCALE GENOMIC DNA]</scope>
    <source>
        <strain evidence="1 2">DSM 18034</strain>
    </source>
</reference>
<dbReference type="RefSeq" id="WP_078683870.1">
    <property type="nucleotide sequence ID" value="NZ_FUYA01000001.1"/>
</dbReference>